<accession>A0A167UX54</accession>
<feature type="domain" description="Beta-glucuronidase C-terminal" evidence="1">
    <location>
        <begin position="400"/>
        <end position="506"/>
    </location>
</feature>
<dbReference type="GO" id="GO:0016787">
    <property type="term" value="F:hydrolase activity"/>
    <property type="evidence" value="ECO:0007669"/>
    <property type="project" value="UniProtKB-KW"/>
</dbReference>
<dbReference type="InterPro" id="IPR052974">
    <property type="entry name" value="GH79_Enzymes"/>
</dbReference>
<dbReference type="SUPFAM" id="SSF51445">
    <property type="entry name" value="(Trans)glycosidases"/>
    <property type="match status" value="1"/>
</dbReference>
<organism evidence="2 3">
    <name type="scientific">Niveomyces insectorum RCEF 264</name>
    <dbReference type="NCBI Taxonomy" id="1081102"/>
    <lineage>
        <taxon>Eukaryota</taxon>
        <taxon>Fungi</taxon>
        <taxon>Dikarya</taxon>
        <taxon>Ascomycota</taxon>
        <taxon>Pezizomycotina</taxon>
        <taxon>Sordariomycetes</taxon>
        <taxon>Hypocreomycetidae</taxon>
        <taxon>Hypocreales</taxon>
        <taxon>Cordycipitaceae</taxon>
        <taxon>Niveomyces</taxon>
    </lineage>
</organism>
<dbReference type="InterPro" id="IPR031728">
    <property type="entry name" value="GlcAase_C"/>
</dbReference>
<dbReference type="Proteomes" id="UP000076874">
    <property type="component" value="Unassembled WGS sequence"/>
</dbReference>
<dbReference type="Pfam" id="PF16862">
    <property type="entry name" value="Glyco_hydro_79C"/>
    <property type="match status" value="1"/>
</dbReference>
<reference evidence="2 3" key="1">
    <citation type="journal article" date="2016" name="Genome Biol. Evol.">
        <title>Divergent and convergent evolution of fungal pathogenicity.</title>
        <authorList>
            <person name="Shang Y."/>
            <person name="Xiao G."/>
            <person name="Zheng P."/>
            <person name="Cen K."/>
            <person name="Zhan S."/>
            <person name="Wang C."/>
        </authorList>
    </citation>
    <scope>NUCLEOTIDE SEQUENCE [LARGE SCALE GENOMIC DNA]</scope>
    <source>
        <strain evidence="2 3">RCEF 264</strain>
    </source>
</reference>
<comment type="caution">
    <text evidence="2">The sequence shown here is derived from an EMBL/GenBank/DDBJ whole genome shotgun (WGS) entry which is preliminary data.</text>
</comment>
<sequence length="509" mass="54266">MRSNTLTTLAGAVACSATSVTIPASVPAGAIRVDPSFPGTSFELSTFSLYAQTSPTDASPNQYSINLIKEVFKRTGARPLLRVGGDTADSVAWDSSLTQPISPAPGTSQTGPLTIGPQFWGLTQLLAPTNALWMPQISYTDTNYVHAEEIAESIRTSIGSENIGAIEIGNEPNEYGGHTGPSATDAQYFATRFQEIAANVTRAGSFPGGAMYAGPDLASYDHRSTDWTPQDLFQNTDFDATGNIKYATDHWYRCLGAVCNLAHIIAHGNTVIDTGKHIEANAAFFNTYKNGDVKYFLNEINIQSGGTGSQAFSYSFATALYGADFMMYLMSLGVAGVNWEQVYSSNQNVWQPSTSPTMPAQTKNVYYALITAAEFIGTSGATRMVELVPGGNDGLNFSSYVAFDNDRPARVALCNLNYWDVSDGTTRPSFLVEVDGVPSTSTSVTVKYLTNSGGAAQNADHTTFGGSQWPYSSLGAEVTGVQSTTIQVPVQNGKAQVPVDHSAIAIVYL</sequence>
<protein>
    <submittedName>
        <fullName evidence="2">Glycoside hydrolase, superfamily</fullName>
    </submittedName>
</protein>
<dbReference type="PANTHER" id="PTHR36183:SF2">
    <property type="entry name" value="BETA-GLUCURONIDASE C-TERMINAL DOMAIN-CONTAINING PROTEIN"/>
    <property type="match status" value="1"/>
</dbReference>
<gene>
    <name evidence="2" type="ORF">SPI_04855</name>
</gene>
<name>A0A167UX54_9HYPO</name>
<dbReference type="InterPro" id="IPR017853">
    <property type="entry name" value="GH"/>
</dbReference>
<dbReference type="AlphaFoldDB" id="A0A167UX54"/>
<keyword evidence="3" id="KW-1185">Reference proteome</keyword>
<keyword evidence="2" id="KW-0378">Hydrolase</keyword>
<dbReference type="EMBL" id="AZHD01000007">
    <property type="protein sequence ID" value="OAA61996.1"/>
    <property type="molecule type" value="Genomic_DNA"/>
</dbReference>
<dbReference type="OrthoDB" id="2831684at2759"/>
<dbReference type="Gene3D" id="3.20.20.80">
    <property type="entry name" value="Glycosidases"/>
    <property type="match status" value="1"/>
</dbReference>
<evidence type="ECO:0000313" key="2">
    <source>
        <dbReference type="EMBL" id="OAA61996.1"/>
    </source>
</evidence>
<evidence type="ECO:0000259" key="1">
    <source>
        <dbReference type="Pfam" id="PF16862"/>
    </source>
</evidence>
<dbReference type="PROSITE" id="PS51257">
    <property type="entry name" value="PROKAR_LIPOPROTEIN"/>
    <property type="match status" value="1"/>
</dbReference>
<proteinExistence type="predicted"/>
<dbReference type="PANTHER" id="PTHR36183">
    <property type="entry name" value="BETA-GLUCURONIDASE"/>
    <property type="match status" value="1"/>
</dbReference>
<evidence type="ECO:0000313" key="3">
    <source>
        <dbReference type="Proteomes" id="UP000076874"/>
    </source>
</evidence>